<feature type="region of interest" description="Disordered" evidence="1">
    <location>
        <begin position="160"/>
        <end position="385"/>
    </location>
</feature>
<reference evidence="3 4" key="1">
    <citation type="journal article" date="2018" name="PLoS Pathog.">
        <title>Evolution of structural diversity of trichothecenes, a family of toxins produced by plant pathogenic and entomopathogenic fungi.</title>
        <authorList>
            <person name="Proctor R.H."/>
            <person name="McCormick S.P."/>
            <person name="Kim H.S."/>
            <person name="Cardoza R.E."/>
            <person name="Stanley A.M."/>
            <person name="Lindo L."/>
            <person name="Kelly A."/>
            <person name="Brown D.W."/>
            <person name="Lee T."/>
            <person name="Vaughan M.M."/>
            <person name="Alexander N.J."/>
            <person name="Busman M."/>
            <person name="Gutierrez S."/>
        </authorList>
    </citation>
    <scope>NUCLEOTIDE SEQUENCE [LARGE SCALE GENOMIC DNA]</scope>
    <source>
        <strain evidence="3 4">IBT 40837</strain>
    </source>
</reference>
<dbReference type="OrthoDB" id="2157641at2759"/>
<organism evidence="3 4">
    <name type="scientific">Trichoderma arundinaceum</name>
    <dbReference type="NCBI Taxonomy" id="490622"/>
    <lineage>
        <taxon>Eukaryota</taxon>
        <taxon>Fungi</taxon>
        <taxon>Dikarya</taxon>
        <taxon>Ascomycota</taxon>
        <taxon>Pezizomycotina</taxon>
        <taxon>Sordariomycetes</taxon>
        <taxon>Hypocreomycetidae</taxon>
        <taxon>Hypocreales</taxon>
        <taxon>Hypocreaceae</taxon>
        <taxon>Trichoderma</taxon>
    </lineage>
</organism>
<feature type="compositionally biased region" description="Basic and acidic residues" evidence="1">
    <location>
        <begin position="233"/>
        <end position="242"/>
    </location>
</feature>
<feature type="compositionally biased region" description="Pro residues" evidence="1">
    <location>
        <begin position="461"/>
        <end position="475"/>
    </location>
</feature>
<feature type="region of interest" description="Disordered" evidence="1">
    <location>
        <begin position="1"/>
        <end position="39"/>
    </location>
</feature>
<dbReference type="PROSITE" id="PS50190">
    <property type="entry name" value="SEC7"/>
    <property type="match status" value="1"/>
</dbReference>
<dbReference type="GO" id="GO:0032012">
    <property type="term" value="P:regulation of ARF protein signal transduction"/>
    <property type="evidence" value="ECO:0007669"/>
    <property type="project" value="InterPro"/>
</dbReference>
<feature type="compositionally biased region" description="Low complexity" evidence="1">
    <location>
        <begin position="476"/>
        <end position="492"/>
    </location>
</feature>
<dbReference type="InterPro" id="IPR023394">
    <property type="entry name" value="Sec7_C_sf"/>
</dbReference>
<feature type="compositionally biased region" description="Pro residues" evidence="1">
    <location>
        <begin position="505"/>
        <end position="515"/>
    </location>
</feature>
<dbReference type="Pfam" id="PF01369">
    <property type="entry name" value="Sec7"/>
    <property type="match status" value="1"/>
</dbReference>
<feature type="compositionally biased region" description="Low complexity" evidence="1">
    <location>
        <begin position="167"/>
        <end position="178"/>
    </location>
</feature>
<dbReference type="InterPro" id="IPR011993">
    <property type="entry name" value="PH-like_dom_sf"/>
</dbReference>
<gene>
    <name evidence="3" type="ORF">TARUN_4465</name>
</gene>
<comment type="caution">
    <text evidence="3">The sequence shown here is derived from an EMBL/GenBank/DDBJ whole genome shotgun (WGS) entry which is preliminary data.</text>
</comment>
<dbReference type="SMART" id="SM00222">
    <property type="entry name" value="Sec7"/>
    <property type="match status" value="1"/>
</dbReference>
<feature type="compositionally biased region" description="Basic and acidic residues" evidence="1">
    <location>
        <begin position="1493"/>
        <end position="1506"/>
    </location>
</feature>
<name>A0A395NP97_TRIAR</name>
<accession>A0A395NP97</accession>
<dbReference type="Gene3D" id="1.10.1000.11">
    <property type="entry name" value="Arf Nucleotide-binding Site Opener,domain 2"/>
    <property type="match status" value="1"/>
</dbReference>
<evidence type="ECO:0000313" key="4">
    <source>
        <dbReference type="Proteomes" id="UP000266272"/>
    </source>
</evidence>
<feature type="compositionally biased region" description="Polar residues" evidence="1">
    <location>
        <begin position="367"/>
        <end position="376"/>
    </location>
</feature>
<dbReference type="GO" id="GO:0005085">
    <property type="term" value="F:guanyl-nucleotide exchange factor activity"/>
    <property type="evidence" value="ECO:0007669"/>
    <property type="project" value="InterPro"/>
</dbReference>
<evidence type="ECO:0000259" key="2">
    <source>
        <dbReference type="PROSITE" id="PS50190"/>
    </source>
</evidence>
<feature type="compositionally biased region" description="Basic and acidic residues" evidence="1">
    <location>
        <begin position="924"/>
        <end position="941"/>
    </location>
</feature>
<feature type="region of interest" description="Disordered" evidence="1">
    <location>
        <begin position="1493"/>
        <end position="1524"/>
    </location>
</feature>
<sequence>MQSNERHKTPSHRRAPVPKLSLVTSLASRPRNEVPHSTTTSLLAKPLILTEPNAQRPELHSLLTTRELASTSPTVTVTATRNVNASFLDDPTPIEPEMADQHASRAPRDSHDLSLSPRNITRDSLVNNMLLSLDQFSLGHTTSSTGGLFGGKALTYDDPRPWAHEATTTTSGTFSRGRGANGGLERSRHHYSYSSDYDDDSTRTSVQLPRARSRSPSRPRSNSSSTFRGPFPRLDDPRDHTQRTQSGPAPRNIYSSRPRASTGSSTSSASIDAGYPQNIAGPPSWARSGFRRSASFDLGPPQVQTQLNPSLMSPFHIDFPGNSASDDYAAPTPTIPGGPRRVASNLAIPRPSADPNTFPSLERNRSPTRSVKSSSGRTKRPVNPQLVAPAMALSDFDAAPAPSVSYGKSKTEQLAASQPGGGAAQPKERPGFFRRVFGSSKNTTATADAPAPRFTNQVSNPVPPAKDTPPPPPPQQQQQQSQPVLQKKPSSFFRRRKKSVADEAPPLPGDVPPLPSLTADFDRPASPASSLRQIMHPYLRESTAQSFVLGDITNKALGGGADDDDDDDRPGFQRDFSPDYEPSPNAKIRAVNNSDSDQDRSFSDNHKRPNNGLEHRNNSFLDLDGGSDNEDSPVRQRATYSAADKENKTSSKNRDSTGTIRAKKSPYIAEQEKSNGAPVRPKVTIPKDAHRSTSFASASTDDGDYKTAPSGPPSVRVERTSESSPKGLGTLDLLKNRDLDEPEFVIGEPTEDDRQKALQIYDGVEGFIPKEKAASWMGEEGPIRQRTLQAYIELYDFTDLSILSALRKVCGRLILRGETQQVDRILVAFSKRWCDCNPNHGFKATGKLKTNLNPNQILLTCPDVIHTICYSIMLLNTDLHLADIEQKMTRSQFVKNTLTTITQAVEESVPDAFERPSILPERGSVLHDGVRPPSESQEKRTFRNSFRPPPRADTQAGDADECGPLVKTAFYGSMKAWEEQIEVVLKSIYNSIRDDKLPLFGAEPERHLNTMPSQSSLSVMGILKRSPSVLSKAPSESQMSTRGRIADNSRNGGSRWASKSRSRPGIGRNGFNSSRTSFDDANSLWSPAMSSATWSRYSLGRTQGSMSQDSFGSAVPRGDYQQSIGFANALSQAIVRDDDANGNDNMSILSADVVPATQLLDDESLELAGPPWVKEGRVMHKHHLDGVGKRAKDRNWTEVFAVIQRGQMSIFSFSAPKSTRQKSRTRNAEKVNAPVGGGNWQDNAVNLGTFNLRLTLASALPSPGYSRSRPYVWALSLPTGAVHLFQVGTPEIIKEFVNTANYWSARLSTHPLIGGISNIEYGWSEAVINNSLVSAINDNASIMSGGRNSRPGSRATHTRQTSVQSVNLPSSTSIDHGSGAFTHSSGRGKLPGDRITISEWAPPTQSMRPSNLSEPEQLESLSTYVKSIEDDLQNHNQLRSPMLLAFTQRGNNANKAMANWERKSAYLLREIVKFRTYVDTLQQSETRKREIYKERDLARRAARGELSDGDMDLSDEEGDETLRP</sequence>
<dbReference type="SUPFAM" id="SSF50729">
    <property type="entry name" value="PH domain-like"/>
    <property type="match status" value="1"/>
</dbReference>
<evidence type="ECO:0000313" key="3">
    <source>
        <dbReference type="EMBL" id="RFU77754.1"/>
    </source>
</evidence>
<feature type="compositionally biased region" description="Low complexity" evidence="1">
    <location>
        <begin position="255"/>
        <end position="270"/>
    </location>
</feature>
<feature type="compositionally biased region" description="Acidic residues" evidence="1">
    <location>
        <begin position="1507"/>
        <end position="1524"/>
    </location>
</feature>
<feature type="region of interest" description="Disordered" evidence="1">
    <location>
        <begin position="554"/>
        <end position="732"/>
    </location>
</feature>
<feature type="compositionally biased region" description="Polar residues" evidence="1">
    <location>
        <begin position="1358"/>
        <end position="1385"/>
    </location>
</feature>
<evidence type="ECO:0000256" key="1">
    <source>
        <dbReference type="SAM" id="MobiDB-lite"/>
    </source>
</evidence>
<feature type="region of interest" description="Disordered" evidence="1">
    <location>
        <begin position="1215"/>
        <end position="1235"/>
    </location>
</feature>
<feature type="compositionally biased region" description="Polar residues" evidence="1">
    <location>
        <begin position="302"/>
        <end position="311"/>
    </location>
</feature>
<feature type="region of interest" description="Disordered" evidence="1">
    <location>
        <begin position="1029"/>
        <end position="1074"/>
    </location>
</feature>
<dbReference type="PANTHER" id="PTHR10663:SF373">
    <property type="entry name" value="PH AND SEC7 DOMAIN-CONTAINING PROTEIN C11E3.11C"/>
    <property type="match status" value="1"/>
</dbReference>
<feature type="compositionally biased region" description="Basic and acidic residues" evidence="1">
    <location>
        <begin position="643"/>
        <end position="655"/>
    </location>
</feature>
<feature type="region of interest" description="Disordered" evidence="1">
    <location>
        <begin position="403"/>
        <end position="537"/>
    </location>
</feature>
<feature type="region of interest" description="Disordered" evidence="1">
    <location>
        <begin position="86"/>
        <end position="117"/>
    </location>
</feature>
<dbReference type="SUPFAM" id="SSF48425">
    <property type="entry name" value="Sec7 domain"/>
    <property type="match status" value="1"/>
</dbReference>
<dbReference type="Pfam" id="PF15410">
    <property type="entry name" value="PH_9"/>
    <property type="match status" value="1"/>
</dbReference>
<feature type="domain" description="SEC7" evidence="2">
    <location>
        <begin position="717"/>
        <end position="933"/>
    </location>
</feature>
<dbReference type="EMBL" id="PXOA01000253">
    <property type="protein sequence ID" value="RFU77754.1"/>
    <property type="molecule type" value="Genomic_DNA"/>
</dbReference>
<dbReference type="InterPro" id="IPR041681">
    <property type="entry name" value="PH_9"/>
</dbReference>
<proteinExistence type="predicted"/>
<feature type="compositionally biased region" description="Basic and acidic residues" evidence="1">
    <location>
        <begin position="99"/>
        <end position="112"/>
    </location>
</feature>
<feature type="region of interest" description="Disordered" evidence="1">
    <location>
        <begin position="922"/>
        <end position="960"/>
    </location>
</feature>
<dbReference type="InterPro" id="IPR035999">
    <property type="entry name" value="Sec7_dom_sf"/>
</dbReference>
<dbReference type="Gene3D" id="2.30.29.30">
    <property type="entry name" value="Pleckstrin-homology domain (PH domain)/Phosphotyrosine-binding domain (PTB)"/>
    <property type="match status" value="1"/>
</dbReference>
<feature type="region of interest" description="Disordered" evidence="1">
    <location>
        <begin position="1343"/>
        <end position="1393"/>
    </location>
</feature>
<dbReference type="PANTHER" id="PTHR10663">
    <property type="entry name" value="GUANYL-NUCLEOTIDE EXCHANGE FACTOR"/>
    <property type="match status" value="1"/>
</dbReference>
<dbReference type="STRING" id="490622.A0A395NP97"/>
<dbReference type="InterPro" id="IPR000904">
    <property type="entry name" value="Sec7_dom"/>
</dbReference>
<protein>
    <submittedName>
        <fullName evidence="3">Sec7 domain-containing</fullName>
    </submittedName>
</protein>
<keyword evidence="4" id="KW-1185">Reference proteome</keyword>
<dbReference type="Proteomes" id="UP000266272">
    <property type="component" value="Unassembled WGS sequence"/>
</dbReference>
<feature type="compositionally biased region" description="Basic and acidic residues" evidence="1">
    <location>
        <begin position="597"/>
        <end position="617"/>
    </location>
</feature>